<evidence type="ECO:0000313" key="3">
    <source>
        <dbReference type="WBParaSite" id="PDA_v2.g20737.t1"/>
    </source>
</evidence>
<proteinExistence type="predicted"/>
<dbReference type="Pfam" id="PF10318">
    <property type="entry name" value="7TM_GPCR_Srh"/>
    <property type="match status" value="1"/>
</dbReference>
<dbReference type="AlphaFoldDB" id="A0A914PWK3"/>
<organism evidence="2 3">
    <name type="scientific">Panagrolaimus davidi</name>
    <dbReference type="NCBI Taxonomy" id="227884"/>
    <lineage>
        <taxon>Eukaryota</taxon>
        <taxon>Metazoa</taxon>
        <taxon>Ecdysozoa</taxon>
        <taxon>Nematoda</taxon>
        <taxon>Chromadorea</taxon>
        <taxon>Rhabditida</taxon>
        <taxon>Tylenchina</taxon>
        <taxon>Panagrolaimomorpha</taxon>
        <taxon>Panagrolaimoidea</taxon>
        <taxon>Panagrolaimidae</taxon>
        <taxon>Panagrolaimus</taxon>
    </lineage>
</organism>
<keyword evidence="1" id="KW-0472">Membrane</keyword>
<protein>
    <submittedName>
        <fullName evidence="3">Uncharacterized protein</fullName>
    </submittedName>
</protein>
<feature type="transmembrane region" description="Helical" evidence="1">
    <location>
        <begin position="101"/>
        <end position="128"/>
    </location>
</feature>
<evidence type="ECO:0000313" key="2">
    <source>
        <dbReference type="Proteomes" id="UP000887578"/>
    </source>
</evidence>
<keyword evidence="2" id="KW-1185">Reference proteome</keyword>
<feature type="transmembrane region" description="Helical" evidence="1">
    <location>
        <begin position="57"/>
        <end position="80"/>
    </location>
</feature>
<name>A0A914PWK3_9BILA</name>
<keyword evidence="1" id="KW-1133">Transmembrane helix</keyword>
<dbReference type="Proteomes" id="UP000887578">
    <property type="component" value="Unplaced"/>
</dbReference>
<accession>A0A914PWK3</accession>
<dbReference type="InterPro" id="IPR019422">
    <property type="entry name" value="7TM_GPCR_serpentine_rcpt_Srh"/>
</dbReference>
<evidence type="ECO:0000256" key="1">
    <source>
        <dbReference type="SAM" id="Phobius"/>
    </source>
</evidence>
<keyword evidence="1" id="KW-0812">Transmembrane</keyword>
<reference evidence="3" key="1">
    <citation type="submission" date="2022-11" db="UniProtKB">
        <authorList>
            <consortium name="WormBaseParasite"/>
        </authorList>
    </citation>
    <scope>IDENTIFICATION</scope>
</reference>
<sequence>MGLYMLFFPIAPLIIWVQLVEPPEIIYQYIKESAPNMYKLYINRPCYTFKTETILEYHLILFLHIISVFIIGSFFGIKAVKGVAANKSALSPNTYRMYKQFIIALLIQFTVPFLFILFPIAFAMYAILMKMENSKGKQEFS</sequence>
<dbReference type="WBParaSite" id="PDA_v2.g20737.t1">
    <property type="protein sequence ID" value="PDA_v2.g20737.t1"/>
    <property type="gene ID" value="PDA_v2.g20737"/>
</dbReference>